<reference evidence="2" key="1">
    <citation type="submission" date="2022-03" db="EMBL/GenBank/DDBJ databases">
        <authorList>
            <person name="Martin H S."/>
        </authorList>
    </citation>
    <scope>NUCLEOTIDE SEQUENCE</scope>
</reference>
<dbReference type="Proteomes" id="UP000837857">
    <property type="component" value="Chromosome 21"/>
</dbReference>
<gene>
    <name evidence="2" type="ORF">IPOD504_LOCUS8828</name>
</gene>
<protein>
    <submittedName>
        <fullName evidence="2">Uncharacterized protein</fullName>
    </submittedName>
</protein>
<evidence type="ECO:0000313" key="3">
    <source>
        <dbReference type="Proteomes" id="UP000837857"/>
    </source>
</evidence>
<name>A0ABN8ID15_9NEOP</name>
<evidence type="ECO:0000256" key="1">
    <source>
        <dbReference type="SAM" id="MobiDB-lite"/>
    </source>
</evidence>
<organism evidence="2 3">
    <name type="scientific">Iphiclides podalirius</name>
    <name type="common">scarce swallowtail</name>
    <dbReference type="NCBI Taxonomy" id="110791"/>
    <lineage>
        <taxon>Eukaryota</taxon>
        <taxon>Metazoa</taxon>
        <taxon>Ecdysozoa</taxon>
        <taxon>Arthropoda</taxon>
        <taxon>Hexapoda</taxon>
        <taxon>Insecta</taxon>
        <taxon>Pterygota</taxon>
        <taxon>Neoptera</taxon>
        <taxon>Endopterygota</taxon>
        <taxon>Lepidoptera</taxon>
        <taxon>Glossata</taxon>
        <taxon>Ditrysia</taxon>
        <taxon>Papilionoidea</taxon>
        <taxon>Papilionidae</taxon>
        <taxon>Papilioninae</taxon>
        <taxon>Iphiclides</taxon>
    </lineage>
</organism>
<sequence length="71" mass="7408">MPEWDQALCITWIATLWREGSGVRAVAGAANSLSTAAKRGKARLLTLSADQSPPPAASAARPQPIASKAKH</sequence>
<keyword evidence="3" id="KW-1185">Reference proteome</keyword>
<feature type="compositionally biased region" description="Low complexity" evidence="1">
    <location>
        <begin position="57"/>
        <end position="71"/>
    </location>
</feature>
<feature type="region of interest" description="Disordered" evidence="1">
    <location>
        <begin position="47"/>
        <end position="71"/>
    </location>
</feature>
<dbReference type="EMBL" id="OW152833">
    <property type="protein sequence ID" value="CAH2054879.1"/>
    <property type="molecule type" value="Genomic_DNA"/>
</dbReference>
<proteinExistence type="predicted"/>
<accession>A0ABN8ID15</accession>
<feature type="non-terminal residue" evidence="2">
    <location>
        <position position="71"/>
    </location>
</feature>
<evidence type="ECO:0000313" key="2">
    <source>
        <dbReference type="EMBL" id="CAH2054879.1"/>
    </source>
</evidence>